<evidence type="ECO:0000256" key="3">
    <source>
        <dbReference type="SAM" id="Phobius"/>
    </source>
</evidence>
<dbReference type="InterPro" id="IPR000045">
    <property type="entry name" value="Prepilin_IV_endopep_pep"/>
</dbReference>
<proteinExistence type="inferred from homology"/>
<protein>
    <submittedName>
        <fullName evidence="5">A24 family peptidase</fullName>
    </submittedName>
</protein>
<organism evidence="5 6">
    <name type="scientific">Streptomyces kunmingensis</name>
    <dbReference type="NCBI Taxonomy" id="68225"/>
    <lineage>
        <taxon>Bacteria</taxon>
        <taxon>Bacillati</taxon>
        <taxon>Actinomycetota</taxon>
        <taxon>Actinomycetes</taxon>
        <taxon>Kitasatosporales</taxon>
        <taxon>Streptomycetaceae</taxon>
        <taxon>Streptomyces</taxon>
    </lineage>
</organism>
<keyword evidence="3" id="KW-1133">Transmembrane helix</keyword>
<feature type="transmembrane region" description="Helical" evidence="3">
    <location>
        <begin position="147"/>
        <end position="169"/>
    </location>
</feature>
<feature type="transmembrane region" description="Helical" evidence="3">
    <location>
        <begin position="95"/>
        <end position="115"/>
    </location>
</feature>
<dbReference type="InterPro" id="IPR050882">
    <property type="entry name" value="Prepilin_peptidase/N-MTase"/>
</dbReference>
<feature type="transmembrane region" description="Helical" evidence="3">
    <location>
        <begin position="189"/>
        <end position="215"/>
    </location>
</feature>
<feature type="transmembrane region" description="Helical" evidence="3">
    <location>
        <begin position="227"/>
        <end position="245"/>
    </location>
</feature>
<feature type="transmembrane region" description="Helical" evidence="3">
    <location>
        <begin position="68"/>
        <end position="88"/>
    </location>
</feature>
<dbReference type="Pfam" id="PF01478">
    <property type="entry name" value="Peptidase_A24"/>
    <property type="match status" value="1"/>
</dbReference>
<evidence type="ECO:0000259" key="4">
    <source>
        <dbReference type="Pfam" id="PF01478"/>
    </source>
</evidence>
<evidence type="ECO:0000313" key="6">
    <source>
        <dbReference type="Proteomes" id="UP001352223"/>
    </source>
</evidence>
<keyword evidence="3" id="KW-0812">Transmembrane</keyword>
<evidence type="ECO:0000256" key="1">
    <source>
        <dbReference type="ARBA" id="ARBA00005801"/>
    </source>
</evidence>
<reference evidence="5 6" key="1">
    <citation type="submission" date="2022-10" db="EMBL/GenBank/DDBJ databases">
        <authorList>
            <person name="Xie J."/>
            <person name="Shen N."/>
        </authorList>
    </citation>
    <scope>NUCLEOTIDE SEQUENCE [LARGE SCALE GENOMIC DNA]</scope>
    <source>
        <strain evidence="5 6">DSM 41681</strain>
    </source>
</reference>
<dbReference type="Proteomes" id="UP001352223">
    <property type="component" value="Unassembled WGS sequence"/>
</dbReference>
<evidence type="ECO:0000313" key="5">
    <source>
        <dbReference type="EMBL" id="MEB3961250.1"/>
    </source>
</evidence>
<feature type="transmembrane region" description="Helical" evidence="3">
    <location>
        <begin position="121"/>
        <end position="140"/>
    </location>
</feature>
<gene>
    <name evidence="5" type="ORF">OKJ48_13475</name>
</gene>
<evidence type="ECO:0000256" key="2">
    <source>
        <dbReference type="RuleBase" id="RU003793"/>
    </source>
</evidence>
<dbReference type="PANTHER" id="PTHR30487">
    <property type="entry name" value="TYPE 4 PREPILIN-LIKE PROTEINS LEADER PEPTIDE-PROCESSING ENZYME"/>
    <property type="match status" value="1"/>
</dbReference>
<name>A0ABU6CBJ6_9ACTN</name>
<dbReference type="EMBL" id="JAOZYB010000084">
    <property type="protein sequence ID" value="MEB3961250.1"/>
    <property type="molecule type" value="Genomic_DNA"/>
</dbReference>
<dbReference type="Gene3D" id="1.20.120.1220">
    <property type="match status" value="1"/>
</dbReference>
<sequence length="246" mass="24907">MRLLVMAAAAVWGAGAGWCSLAAFSRLTVPAGSPWRSSCPQGHLLPEGLYGWLAPVCRAGAPHGYSSALAAATVPAGTAVLCAVLAQATGRHPELITWLVLAPPALLLALVDARVHRLPDVLTLPLAAVTLLLLGLASVMPAARGSWLGACSGSVGLAAVFLVIFLLSPRAMGFGDVKLALTVGGALGWYGWRVMLLGVFAVYVIAAAHGTILVACRKATGTTALPFGPPLLLGALLGVTIGAALP</sequence>
<comment type="similarity">
    <text evidence="1 2">Belongs to the peptidase A24 family.</text>
</comment>
<keyword evidence="6" id="KW-1185">Reference proteome</keyword>
<dbReference type="PANTHER" id="PTHR30487:SF0">
    <property type="entry name" value="PREPILIN LEADER PEPTIDASE_N-METHYLTRANSFERASE-RELATED"/>
    <property type="match status" value="1"/>
</dbReference>
<feature type="domain" description="Prepilin type IV endopeptidase peptidase" evidence="4">
    <location>
        <begin position="101"/>
        <end position="207"/>
    </location>
</feature>
<comment type="caution">
    <text evidence="5">The sequence shown here is derived from an EMBL/GenBank/DDBJ whole genome shotgun (WGS) entry which is preliminary data.</text>
</comment>
<accession>A0ABU6CBJ6</accession>
<dbReference type="InterPro" id="IPR014032">
    <property type="entry name" value="Peptidase_A24A_bac"/>
</dbReference>
<keyword evidence="3" id="KW-0472">Membrane</keyword>
<dbReference type="PRINTS" id="PR00864">
    <property type="entry name" value="PREPILNPTASE"/>
</dbReference>